<evidence type="ECO:0000256" key="2">
    <source>
        <dbReference type="ARBA" id="ARBA00023002"/>
    </source>
</evidence>
<dbReference type="PRINTS" id="PR00081">
    <property type="entry name" value="GDHRDH"/>
</dbReference>
<name>A0AA88XT27_PINIB</name>
<dbReference type="GO" id="GO:0016616">
    <property type="term" value="F:oxidoreductase activity, acting on the CH-OH group of donors, NAD or NADP as acceptor"/>
    <property type="evidence" value="ECO:0007669"/>
    <property type="project" value="UniProtKB-ARBA"/>
</dbReference>
<dbReference type="PROSITE" id="PS00061">
    <property type="entry name" value="ADH_SHORT"/>
    <property type="match status" value="1"/>
</dbReference>
<organism evidence="4 5">
    <name type="scientific">Pinctada imbricata</name>
    <name type="common">Atlantic pearl-oyster</name>
    <name type="synonym">Pinctada martensii</name>
    <dbReference type="NCBI Taxonomy" id="66713"/>
    <lineage>
        <taxon>Eukaryota</taxon>
        <taxon>Metazoa</taxon>
        <taxon>Spiralia</taxon>
        <taxon>Lophotrochozoa</taxon>
        <taxon>Mollusca</taxon>
        <taxon>Bivalvia</taxon>
        <taxon>Autobranchia</taxon>
        <taxon>Pteriomorphia</taxon>
        <taxon>Pterioida</taxon>
        <taxon>Pterioidea</taxon>
        <taxon>Pteriidae</taxon>
        <taxon>Pinctada</taxon>
    </lineage>
</organism>
<dbReference type="PANTHER" id="PTHR43115:SF4">
    <property type="entry name" value="DEHYDROGENASE_REDUCTASE SDR FAMILY MEMBER 11"/>
    <property type="match status" value="1"/>
</dbReference>
<dbReference type="PRINTS" id="PR00080">
    <property type="entry name" value="SDRFAMILY"/>
</dbReference>
<evidence type="ECO:0000313" key="5">
    <source>
        <dbReference type="Proteomes" id="UP001186944"/>
    </source>
</evidence>
<reference evidence="4" key="1">
    <citation type="submission" date="2019-08" db="EMBL/GenBank/DDBJ databases">
        <title>The improved chromosome-level genome for the pearl oyster Pinctada fucata martensii using PacBio sequencing and Hi-C.</title>
        <authorList>
            <person name="Zheng Z."/>
        </authorList>
    </citation>
    <scope>NUCLEOTIDE SEQUENCE</scope>
    <source>
        <strain evidence="4">ZZ-2019</strain>
        <tissue evidence="4">Adductor muscle</tissue>
    </source>
</reference>
<dbReference type="SUPFAM" id="SSF51735">
    <property type="entry name" value="NAD(P)-binding Rossmann-fold domains"/>
    <property type="match status" value="1"/>
</dbReference>
<protein>
    <recommendedName>
        <fullName evidence="6">Dehydrogenase/reductase SDR family member 11</fullName>
    </recommendedName>
</protein>
<evidence type="ECO:0000256" key="3">
    <source>
        <dbReference type="RuleBase" id="RU000363"/>
    </source>
</evidence>
<accession>A0AA88XT27</accession>
<dbReference type="Pfam" id="PF00106">
    <property type="entry name" value="adh_short"/>
    <property type="match status" value="1"/>
</dbReference>
<comment type="similarity">
    <text evidence="1 3">Belongs to the short-chain dehydrogenases/reductases (SDR) family.</text>
</comment>
<dbReference type="InterPro" id="IPR002347">
    <property type="entry name" value="SDR_fam"/>
</dbReference>
<comment type="caution">
    <text evidence="4">The sequence shown here is derived from an EMBL/GenBank/DDBJ whole genome shotgun (WGS) entry which is preliminary data.</text>
</comment>
<evidence type="ECO:0000313" key="4">
    <source>
        <dbReference type="EMBL" id="KAK3089947.1"/>
    </source>
</evidence>
<evidence type="ECO:0008006" key="6">
    <source>
        <dbReference type="Google" id="ProtNLM"/>
    </source>
</evidence>
<gene>
    <name evidence="4" type="ORF">FSP39_007882</name>
</gene>
<sequence length="252" mass="27843">MERWVGRVALVTGASVGIGAAISRKLVQNGMTVVGCARNVEQIQEIANDLKSEKGKLIPMRCDLTREEDILDVFGRVKKELGGVDVMVNNAGLSHNAPLLTGSTQDWRNMLEVNVLALSICSREAVKQMRERNVDDGHIFLVSSMSGHRVIPNSPGHFYSATKHAVKGLTDGLRNELREIKSHIRVTALCPGLVHTEFQKRMYQSEEMGNKICSMFKCLEADDVADALVYALGAPPHVQIHDILFRPTEQIS</sequence>
<proteinExistence type="inferred from homology"/>
<dbReference type="Proteomes" id="UP001186944">
    <property type="component" value="Unassembled WGS sequence"/>
</dbReference>
<evidence type="ECO:0000256" key="1">
    <source>
        <dbReference type="ARBA" id="ARBA00006484"/>
    </source>
</evidence>
<dbReference type="AlphaFoldDB" id="A0AA88XT27"/>
<dbReference type="FunFam" id="3.40.50.720:FF:000047">
    <property type="entry name" value="NADP-dependent L-serine/L-allo-threonine dehydrogenase"/>
    <property type="match status" value="1"/>
</dbReference>
<keyword evidence="5" id="KW-1185">Reference proteome</keyword>
<dbReference type="EMBL" id="VSWD01000010">
    <property type="protein sequence ID" value="KAK3089947.1"/>
    <property type="molecule type" value="Genomic_DNA"/>
</dbReference>
<dbReference type="Gene3D" id="3.40.50.720">
    <property type="entry name" value="NAD(P)-binding Rossmann-like Domain"/>
    <property type="match status" value="1"/>
</dbReference>
<dbReference type="PANTHER" id="PTHR43115">
    <property type="entry name" value="DEHYDROGENASE/REDUCTASE SDR FAMILY MEMBER 11"/>
    <property type="match status" value="1"/>
</dbReference>
<keyword evidence="2" id="KW-0560">Oxidoreductase</keyword>
<dbReference type="InterPro" id="IPR020904">
    <property type="entry name" value="Sc_DH/Rdtase_CS"/>
</dbReference>
<dbReference type="InterPro" id="IPR036291">
    <property type="entry name" value="NAD(P)-bd_dom_sf"/>
</dbReference>